<dbReference type="InterPro" id="IPR018971">
    <property type="entry name" value="DUF1997"/>
</dbReference>
<dbReference type="OrthoDB" id="1933789at2759"/>
<protein>
    <submittedName>
        <fullName evidence="1">Uncharacterized protein</fullName>
    </submittedName>
</protein>
<comment type="caution">
    <text evidence="1">The sequence shown here is derived from an EMBL/GenBank/DDBJ whole genome shotgun (WGS) entry which is preliminary data.</text>
</comment>
<dbReference type="PANTHER" id="PTHR34131:SF2">
    <property type="entry name" value="FAMILY PROTEIN, PUTATIVE (DUF1997)-RELATED"/>
    <property type="match status" value="1"/>
</dbReference>
<gene>
    <name evidence="1" type="ORF">Tsubulata_036873</name>
</gene>
<dbReference type="PANTHER" id="PTHR34131">
    <property type="entry name" value="(RAP ANNOTATION RELEASE2) GALACTOSE-BINDING LIKE DOMAIN CONTAINING PROTEIN"/>
    <property type="match status" value="1"/>
</dbReference>
<accession>A0A9Q0IZ82</accession>
<reference evidence="1" key="2">
    <citation type="journal article" date="2023" name="Plants (Basel)">
        <title>Annotation of the Turnera subulata (Passifloraceae) Draft Genome Reveals the S-Locus Evolved after the Divergence of Turneroideae from Passifloroideae in a Stepwise Manner.</title>
        <authorList>
            <person name="Henning P.M."/>
            <person name="Roalson E.H."/>
            <person name="Mir W."/>
            <person name="McCubbin A.G."/>
            <person name="Shore J.S."/>
        </authorList>
    </citation>
    <scope>NUCLEOTIDE SEQUENCE</scope>
    <source>
        <strain evidence="1">F60SS</strain>
    </source>
</reference>
<sequence>MTLASCKQWSTVARRHEGFSSFPFLPLTSLTTTTTRKRIAVLKLVRNSNKTANLYAAKKERVKLPAHENDYRISEFLNHPLGIQAMLNTSSLQSFQSLNANTYRCVLPKLRLLSFEAVPVLDLRVTPTDTDCTVEMLSCKFQGSEIVESQNDHFSGTKGSSNFKAFMINYMTWNTNDSDPFLEVDVKLNLTLEGRKHDLTYKNLAMGTSVHWGPSKAISSRKHGKRMMMQALVDRLVPVLVEQLMGDYTKWVSQQRFNV</sequence>
<dbReference type="Pfam" id="PF09366">
    <property type="entry name" value="DUF1997"/>
    <property type="match status" value="1"/>
</dbReference>
<dbReference type="Proteomes" id="UP001141552">
    <property type="component" value="Unassembled WGS sequence"/>
</dbReference>
<name>A0A9Q0IZ82_9ROSI</name>
<reference evidence="1" key="1">
    <citation type="submission" date="2022-02" db="EMBL/GenBank/DDBJ databases">
        <authorList>
            <person name="Henning P.M."/>
            <person name="McCubbin A.G."/>
            <person name="Shore J.S."/>
        </authorList>
    </citation>
    <scope>NUCLEOTIDE SEQUENCE</scope>
    <source>
        <strain evidence="1">F60SS</strain>
        <tissue evidence="1">Leaves</tissue>
    </source>
</reference>
<evidence type="ECO:0000313" key="2">
    <source>
        <dbReference type="Proteomes" id="UP001141552"/>
    </source>
</evidence>
<organism evidence="1 2">
    <name type="scientific">Turnera subulata</name>
    <dbReference type="NCBI Taxonomy" id="218843"/>
    <lineage>
        <taxon>Eukaryota</taxon>
        <taxon>Viridiplantae</taxon>
        <taxon>Streptophyta</taxon>
        <taxon>Embryophyta</taxon>
        <taxon>Tracheophyta</taxon>
        <taxon>Spermatophyta</taxon>
        <taxon>Magnoliopsida</taxon>
        <taxon>eudicotyledons</taxon>
        <taxon>Gunneridae</taxon>
        <taxon>Pentapetalae</taxon>
        <taxon>rosids</taxon>
        <taxon>fabids</taxon>
        <taxon>Malpighiales</taxon>
        <taxon>Passifloraceae</taxon>
        <taxon>Turnera</taxon>
    </lineage>
</organism>
<dbReference type="EMBL" id="JAKUCV010007754">
    <property type="protein sequence ID" value="KAJ4822122.1"/>
    <property type="molecule type" value="Genomic_DNA"/>
</dbReference>
<keyword evidence="2" id="KW-1185">Reference proteome</keyword>
<proteinExistence type="predicted"/>
<evidence type="ECO:0000313" key="1">
    <source>
        <dbReference type="EMBL" id="KAJ4822122.1"/>
    </source>
</evidence>
<dbReference type="AlphaFoldDB" id="A0A9Q0IZ82"/>